<comment type="subcellular location">
    <subcellularLocation>
        <location evidence="1">Cell outer membrane</location>
        <topology evidence="1">Lipid-anchor</topology>
    </subcellularLocation>
</comment>
<keyword evidence="11" id="KW-1185">Reference proteome</keyword>
<dbReference type="InterPro" id="IPR043427">
    <property type="entry name" value="YscJ/FliF"/>
</dbReference>
<dbReference type="InterPro" id="IPR006182">
    <property type="entry name" value="FliF_N_dom"/>
</dbReference>
<keyword evidence="3 8" id="KW-0732">Signal</keyword>
<dbReference type="PANTHER" id="PTHR30046">
    <property type="entry name" value="FLAGELLAR M-RING PROTEIN"/>
    <property type="match status" value="1"/>
</dbReference>
<evidence type="ECO:0000256" key="6">
    <source>
        <dbReference type="ARBA" id="ARBA00023237"/>
    </source>
</evidence>
<protein>
    <recommendedName>
        <fullName evidence="8">Lipoprotein</fullName>
    </recommendedName>
</protein>
<dbReference type="Pfam" id="PF01514">
    <property type="entry name" value="YscJ_FliF"/>
    <property type="match status" value="1"/>
</dbReference>
<keyword evidence="6 8" id="KW-0998">Cell outer membrane</keyword>
<evidence type="ECO:0000313" key="11">
    <source>
        <dbReference type="Proteomes" id="UP001156870"/>
    </source>
</evidence>
<evidence type="ECO:0000256" key="8">
    <source>
        <dbReference type="RuleBase" id="RU364102"/>
    </source>
</evidence>
<dbReference type="PRINTS" id="PR01338">
    <property type="entry name" value="TYPE3OMKPROT"/>
</dbReference>
<dbReference type="RefSeq" id="WP_232593687.1">
    <property type="nucleotide sequence ID" value="NZ_BSPD01000017.1"/>
</dbReference>
<dbReference type="Proteomes" id="UP001156870">
    <property type="component" value="Unassembled WGS sequence"/>
</dbReference>
<accession>A0AA37WKN0</accession>
<dbReference type="Gene3D" id="3.30.300.30">
    <property type="match status" value="1"/>
</dbReference>
<dbReference type="GO" id="GO:0009306">
    <property type="term" value="P:protein secretion"/>
    <property type="evidence" value="ECO:0007669"/>
    <property type="project" value="InterPro"/>
</dbReference>
<evidence type="ECO:0000256" key="5">
    <source>
        <dbReference type="ARBA" id="ARBA00023139"/>
    </source>
</evidence>
<dbReference type="Gene3D" id="3.30.70.1530">
    <property type="entry name" value="Hypothetical protein rpa1041"/>
    <property type="match status" value="1"/>
</dbReference>
<dbReference type="EMBL" id="BSPD01000017">
    <property type="protein sequence ID" value="GLS24694.1"/>
    <property type="molecule type" value="Genomic_DNA"/>
</dbReference>
<dbReference type="InterPro" id="IPR003282">
    <property type="entry name" value="T3SS_SctJ"/>
</dbReference>
<dbReference type="GO" id="GO:0009279">
    <property type="term" value="C:cell outer membrane"/>
    <property type="evidence" value="ECO:0007669"/>
    <property type="project" value="UniProtKB-SubCell"/>
</dbReference>
<feature type="domain" description="Flagellar M-ring N-terminal" evidence="9">
    <location>
        <begin position="21"/>
        <end position="190"/>
    </location>
</feature>
<comment type="similarity">
    <text evidence="2 8">Belongs to the YscJ lipoprotein family.</text>
</comment>
<dbReference type="AlphaFoldDB" id="A0AA37WKN0"/>
<dbReference type="InterPro" id="IPR045851">
    <property type="entry name" value="AMP-bd_C_sf"/>
</dbReference>
<gene>
    <name evidence="10" type="ORF">GCM10007877_04080</name>
</gene>
<keyword evidence="7 8" id="KW-0449">Lipoprotein</keyword>
<keyword evidence="4" id="KW-0472">Membrane</keyword>
<dbReference type="PROSITE" id="PS51257">
    <property type="entry name" value="PROKAR_LIPOPROTEIN"/>
    <property type="match status" value="1"/>
</dbReference>
<evidence type="ECO:0000256" key="2">
    <source>
        <dbReference type="ARBA" id="ARBA00009509"/>
    </source>
</evidence>
<evidence type="ECO:0000313" key="10">
    <source>
        <dbReference type="EMBL" id="GLS24694.1"/>
    </source>
</evidence>
<keyword evidence="5 8" id="KW-0564">Palmitate</keyword>
<name>A0AA37WKN0_9GAMM</name>
<organism evidence="10 11">
    <name type="scientific">Marinibactrum halimedae</name>
    <dbReference type="NCBI Taxonomy" id="1444977"/>
    <lineage>
        <taxon>Bacteria</taxon>
        <taxon>Pseudomonadati</taxon>
        <taxon>Pseudomonadota</taxon>
        <taxon>Gammaproteobacteria</taxon>
        <taxon>Cellvibrionales</taxon>
        <taxon>Cellvibrionaceae</taxon>
        <taxon>Marinibactrum</taxon>
    </lineage>
</organism>
<evidence type="ECO:0000256" key="1">
    <source>
        <dbReference type="ARBA" id="ARBA00004459"/>
    </source>
</evidence>
<evidence type="ECO:0000256" key="7">
    <source>
        <dbReference type="ARBA" id="ARBA00023288"/>
    </source>
</evidence>
<dbReference type="PANTHER" id="PTHR30046:SF2">
    <property type="entry name" value="YOP PROTEINS TRANSLOCATION LIPOPROTEIN J"/>
    <property type="match status" value="1"/>
</dbReference>
<evidence type="ECO:0000259" key="9">
    <source>
        <dbReference type="Pfam" id="PF01514"/>
    </source>
</evidence>
<comment type="caution">
    <text evidence="10">The sequence shown here is derived from an EMBL/GenBank/DDBJ whole genome shotgun (WGS) entry which is preliminary data.</text>
</comment>
<sequence length="201" mass="22073">MFRLKCIGLGLTCLLLMGCKVELYSGLQEKEGNEMLALLLSEGIKAEKAAGKGGSINLSVQEDQLTQAMDLLSRHSYPRKKYASINDVFPQGGLIQSPMADNARYAFAMSQDIASTLSNIDGVLTAKVHLVLPTEEAKNKTKKEEEKKFAKASVFIKYDSKVPMKSYIPQVKAMVANSVDQLDYENVAVVIFPAASNYAKR</sequence>
<reference evidence="10 11" key="1">
    <citation type="journal article" date="2014" name="Int. J. Syst. Evol. Microbiol.">
        <title>Complete genome sequence of Corynebacterium casei LMG S-19264T (=DSM 44701T), isolated from a smear-ripened cheese.</title>
        <authorList>
            <consortium name="US DOE Joint Genome Institute (JGI-PGF)"/>
            <person name="Walter F."/>
            <person name="Albersmeier A."/>
            <person name="Kalinowski J."/>
            <person name="Ruckert C."/>
        </authorList>
    </citation>
    <scope>NUCLEOTIDE SEQUENCE [LARGE SCALE GENOMIC DNA]</scope>
    <source>
        <strain evidence="10 11">NBRC 110095</strain>
    </source>
</reference>
<evidence type="ECO:0000256" key="3">
    <source>
        <dbReference type="ARBA" id="ARBA00022729"/>
    </source>
</evidence>
<dbReference type="NCBIfam" id="TIGR02544">
    <property type="entry name" value="III_secr_YscJ"/>
    <property type="match status" value="1"/>
</dbReference>
<proteinExistence type="inferred from homology"/>
<evidence type="ECO:0000256" key="4">
    <source>
        <dbReference type="ARBA" id="ARBA00023136"/>
    </source>
</evidence>